<reference evidence="1 2" key="1">
    <citation type="submission" date="2014-02" db="EMBL/GenBank/DDBJ databases">
        <title>Draft Genome of Hylemonella gracilis isolated from the Niagara River.</title>
        <authorList>
            <person name="Pawlowski D.R."/>
            <person name="Koudelka G.B."/>
        </authorList>
    </citation>
    <scope>NUCLEOTIDE SEQUENCE [LARGE SCALE GENOMIC DNA]</scope>
    <source>
        <strain evidence="1 2">Niagara R</strain>
    </source>
</reference>
<comment type="caution">
    <text evidence="1">The sequence shown here is derived from an EMBL/GenBank/DDBJ whole genome shotgun (WGS) entry which is preliminary data.</text>
</comment>
<organism evidence="1 2">
    <name type="scientific">Hylemonella gracilis str. Niagara R</name>
    <dbReference type="NCBI Taxonomy" id="1458275"/>
    <lineage>
        <taxon>Bacteria</taxon>
        <taxon>Pseudomonadati</taxon>
        <taxon>Pseudomonadota</taxon>
        <taxon>Betaproteobacteria</taxon>
        <taxon>Burkholderiales</taxon>
        <taxon>Comamonadaceae</taxon>
        <taxon>Hylemonella</taxon>
    </lineage>
</organism>
<accession>A0A016XLN6</accession>
<dbReference type="Proteomes" id="UP000023268">
    <property type="component" value="Unassembled WGS sequence"/>
</dbReference>
<dbReference type="STRING" id="1458275.AZ34_06565"/>
<dbReference type="EMBL" id="JEMG01000001">
    <property type="protein sequence ID" value="EYC52820.1"/>
    <property type="molecule type" value="Genomic_DNA"/>
</dbReference>
<sequence length="65" mass="7536">MWMHGWLIFPRAARQKQMQIPGKQTITDGRTRFCCAALNVALCLFFARPDFYDEALPHSLHEVLS</sequence>
<name>A0A016XLN6_9BURK</name>
<proteinExistence type="predicted"/>
<protein>
    <submittedName>
        <fullName evidence="1">Uncharacterized protein</fullName>
    </submittedName>
</protein>
<evidence type="ECO:0000313" key="2">
    <source>
        <dbReference type="Proteomes" id="UP000023268"/>
    </source>
</evidence>
<evidence type="ECO:0000313" key="1">
    <source>
        <dbReference type="EMBL" id="EYC52820.1"/>
    </source>
</evidence>
<gene>
    <name evidence="1" type="ORF">AZ34_06565</name>
</gene>
<dbReference type="AlphaFoldDB" id="A0A016XLN6"/>